<dbReference type="Proteomes" id="UP000490939">
    <property type="component" value="Unassembled WGS sequence"/>
</dbReference>
<feature type="non-terminal residue" evidence="2">
    <location>
        <position position="53"/>
    </location>
</feature>
<gene>
    <name evidence="2" type="ORF">EG327_007704</name>
</gene>
<reference evidence="2 3" key="1">
    <citation type="submission" date="2019-07" db="EMBL/GenBank/DDBJ databases">
        <title>Venturia inaequalis Genome Resource.</title>
        <authorList>
            <person name="Lichtner F.J."/>
        </authorList>
    </citation>
    <scope>NUCLEOTIDE SEQUENCE [LARGE SCALE GENOMIC DNA]</scope>
    <source>
        <strain evidence="2 3">DMI_063113</strain>
    </source>
</reference>
<keyword evidence="3" id="KW-1185">Reference proteome</keyword>
<feature type="signal peptide" evidence="1">
    <location>
        <begin position="1"/>
        <end position="18"/>
    </location>
</feature>
<evidence type="ECO:0000256" key="1">
    <source>
        <dbReference type="SAM" id="SignalP"/>
    </source>
</evidence>
<evidence type="ECO:0000313" key="2">
    <source>
        <dbReference type="EMBL" id="KAE9977475.1"/>
    </source>
</evidence>
<sequence>MHFNPLLPALLLAQPSFAYWCCFQAKGTYGHTAEFRPLNSPPRGRARLGREGG</sequence>
<keyword evidence="1" id="KW-0732">Signal</keyword>
<dbReference type="EMBL" id="WNWR01000469">
    <property type="protein sequence ID" value="KAE9977475.1"/>
    <property type="molecule type" value="Genomic_DNA"/>
</dbReference>
<evidence type="ECO:0000313" key="3">
    <source>
        <dbReference type="Proteomes" id="UP000490939"/>
    </source>
</evidence>
<protein>
    <submittedName>
        <fullName evidence="2">Uncharacterized protein</fullName>
    </submittedName>
</protein>
<comment type="caution">
    <text evidence="2">The sequence shown here is derived from an EMBL/GenBank/DDBJ whole genome shotgun (WGS) entry which is preliminary data.</text>
</comment>
<dbReference type="AlphaFoldDB" id="A0A8H3UXC8"/>
<accession>A0A8H3UXC8</accession>
<name>A0A8H3UXC8_VENIN</name>
<organism evidence="2 3">
    <name type="scientific">Venturia inaequalis</name>
    <name type="common">Apple scab fungus</name>
    <dbReference type="NCBI Taxonomy" id="5025"/>
    <lineage>
        <taxon>Eukaryota</taxon>
        <taxon>Fungi</taxon>
        <taxon>Dikarya</taxon>
        <taxon>Ascomycota</taxon>
        <taxon>Pezizomycotina</taxon>
        <taxon>Dothideomycetes</taxon>
        <taxon>Pleosporomycetidae</taxon>
        <taxon>Venturiales</taxon>
        <taxon>Venturiaceae</taxon>
        <taxon>Venturia</taxon>
    </lineage>
</organism>
<proteinExistence type="predicted"/>
<feature type="chain" id="PRO_5034550207" evidence="1">
    <location>
        <begin position="19"/>
        <end position="53"/>
    </location>
</feature>